<evidence type="ECO:0000313" key="2">
    <source>
        <dbReference type="Proteomes" id="UP000245627"/>
    </source>
</evidence>
<dbReference type="EMBL" id="QDKG01000001">
    <property type="protein sequence ID" value="PVH26158.1"/>
    <property type="molecule type" value="Genomic_DNA"/>
</dbReference>
<comment type="caution">
    <text evidence="1">The sequence shown here is derived from an EMBL/GenBank/DDBJ whole genome shotgun (WGS) entry which is preliminary data.</text>
</comment>
<evidence type="ECO:0000313" key="1">
    <source>
        <dbReference type="EMBL" id="PVH26158.1"/>
    </source>
</evidence>
<gene>
    <name evidence="1" type="ORF">DC487_00590</name>
</gene>
<proteinExistence type="predicted"/>
<sequence length="63" mass="7144">MVISTTMANKSGKLANKDLLARNETMLAHTNNIAPSFIDWVAWVNSRTVRRLSNKNIRSIILF</sequence>
<dbReference type="Proteomes" id="UP000245627">
    <property type="component" value="Unassembled WGS sequence"/>
</dbReference>
<reference evidence="1 2" key="1">
    <citation type="submission" date="2018-04" db="EMBL/GenBank/DDBJ databases">
        <title>Sphingobacterium cortibacter sp. nov.</title>
        <authorList>
            <person name="Li Y."/>
        </authorList>
    </citation>
    <scope>NUCLEOTIDE SEQUENCE [LARGE SCALE GENOMIC DNA]</scope>
    <source>
        <strain evidence="1 2">2c-3</strain>
    </source>
</reference>
<accession>A0A2T8HL33</accession>
<dbReference type="AlphaFoldDB" id="A0A2T8HL33"/>
<organism evidence="1 2">
    <name type="scientific">Sphingobacterium corticibacter</name>
    <dbReference type="NCBI Taxonomy" id="2171749"/>
    <lineage>
        <taxon>Bacteria</taxon>
        <taxon>Pseudomonadati</taxon>
        <taxon>Bacteroidota</taxon>
        <taxon>Sphingobacteriia</taxon>
        <taxon>Sphingobacteriales</taxon>
        <taxon>Sphingobacteriaceae</taxon>
        <taxon>Sphingobacterium</taxon>
    </lineage>
</organism>
<protein>
    <submittedName>
        <fullName evidence="1">Uncharacterized protein</fullName>
    </submittedName>
</protein>
<keyword evidence="2" id="KW-1185">Reference proteome</keyword>
<name>A0A2T8HL33_9SPHI</name>